<evidence type="ECO:0000256" key="8">
    <source>
        <dbReference type="ARBA" id="ARBA00022692"/>
    </source>
</evidence>
<evidence type="ECO:0000256" key="5">
    <source>
        <dbReference type="ARBA" id="ARBA00005363"/>
    </source>
</evidence>
<evidence type="ECO:0000256" key="3">
    <source>
        <dbReference type="ARBA" id="ARBA00004472"/>
    </source>
</evidence>
<evidence type="ECO:0000256" key="17">
    <source>
        <dbReference type="ARBA" id="ARBA00023329"/>
    </source>
</evidence>
<keyword evidence="11 19" id="KW-1133">Transmembrane helix</keyword>
<keyword evidence="17" id="KW-0968">Cytoplasmic vesicle</keyword>
<evidence type="ECO:0000256" key="7">
    <source>
        <dbReference type="ARBA" id="ARBA00022448"/>
    </source>
</evidence>
<comment type="caution">
    <text evidence="22">The sequence shown here is derived from an EMBL/GenBank/DDBJ whole genome shotgun (WGS) entry which is preliminary data.</text>
</comment>
<feature type="domain" description="MRH" evidence="21">
    <location>
        <begin position="27"/>
        <end position="262"/>
    </location>
</feature>
<dbReference type="InterPro" id="IPR009011">
    <property type="entry name" value="Man6P_isomerase_rcpt-bd_dom_sf"/>
</dbReference>
<feature type="chain" id="PRO_5040380106" description="Autophagy-related protein 27" evidence="20">
    <location>
        <begin position="25"/>
        <end position="358"/>
    </location>
</feature>
<evidence type="ECO:0000313" key="22">
    <source>
        <dbReference type="EMBL" id="KAF9871158.1"/>
    </source>
</evidence>
<dbReference type="SUPFAM" id="SSF50911">
    <property type="entry name" value="Mannose 6-phosphate receptor domain"/>
    <property type="match status" value="1"/>
</dbReference>
<evidence type="ECO:0000256" key="15">
    <source>
        <dbReference type="ARBA" id="ARBA00023136"/>
    </source>
</evidence>
<evidence type="ECO:0000256" key="19">
    <source>
        <dbReference type="SAM" id="Phobius"/>
    </source>
</evidence>
<keyword evidence="14" id="KW-0496">Mitochondrion</keyword>
<sequence>MHLSRPDAAFLLGLLFAAPAAVSAAALNCEHIRVDGVDFNLKPLGGPHSVVTSQWHPPTFTNTSYTVDICQPLKRKSDVKKEEQCPNGTRVCAIQRTVHPGNDNEKEKDEVEKVIPISGDLQDRGGKPLDAKIERLKSSNSNSDAKKEGVRLILNGGSYPLSKSGRNQQAIIEFICDREKTGLEGEVKAEDEYDGSSVLRARDEKDDKDGDKDGDDGPSPDEKQIVKPDTPPALLWNSYGPSEKGDIDVLRMTWHTKYACEDAFGKPADPKDPSDPGNGDTSSHWGFFTWFVVLAFLGIAAYLIFGSWLNYNRYGARGWDLLPHGDTIRDIPYLVKDWTRSVLTTVNGSGSRGGYSAV</sequence>
<evidence type="ECO:0000256" key="11">
    <source>
        <dbReference type="ARBA" id="ARBA00022989"/>
    </source>
</evidence>
<evidence type="ECO:0000256" key="14">
    <source>
        <dbReference type="ARBA" id="ARBA00023128"/>
    </source>
</evidence>
<dbReference type="PANTHER" id="PTHR15071">
    <property type="entry name" value="MANNOSE-6-PHOSPHATE RECEPTOR FAMILY MEMBER"/>
    <property type="match status" value="1"/>
</dbReference>
<dbReference type="GO" id="GO:0031966">
    <property type="term" value="C:mitochondrial membrane"/>
    <property type="evidence" value="ECO:0007669"/>
    <property type="project" value="UniProtKB-SubCell"/>
</dbReference>
<feature type="compositionally biased region" description="Basic and acidic residues" evidence="18">
    <location>
        <begin position="200"/>
        <end position="211"/>
    </location>
</feature>
<keyword evidence="7" id="KW-0813">Transport</keyword>
<dbReference type="Gene3D" id="2.70.130.10">
    <property type="entry name" value="Mannose-6-phosphate receptor binding domain"/>
    <property type="match status" value="1"/>
</dbReference>
<dbReference type="Proteomes" id="UP000781932">
    <property type="component" value="Unassembled WGS sequence"/>
</dbReference>
<evidence type="ECO:0000256" key="13">
    <source>
        <dbReference type="ARBA" id="ARBA00023034"/>
    </source>
</evidence>
<dbReference type="GeneID" id="62167115"/>
<dbReference type="PANTHER" id="PTHR15071:SF13">
    <property type="entry name" value="AUTOPHAGY-RELATED PROTEIN 27"/>
    <property type="match status" value="1"/>
</dbReference>
<name>A0A9P6HUS7_9PEZI</name>
<organism evidence="22 23">
    <name type="scientific">Colletotrichum karsti</name>
    <dbReference type="NCBI Taxonomy" id="1095194"/>
    <lineage>
        <taxon>Eukaryota</taxon>
        <taxon>Fungi</taxon>
        <taxon>Dikarya</taxon>
        <taxon>Ascomycota</taxon>
        <taxon>Pezizomycotina</taxon>
        <taxon>Sordariomycetes</taxon>
        <taxon>Hypocreomycetidae</taxon>
        <taxon>Glomerellales</taxon>
        <taxon>Glomerellaceae</taxon>
        <taxon>Colletotrichum</taxon>
        <taxon>Colletotrichum boninense species complex</taxon>
    </lineage>
</organism>
<feature type="region of interest" description="Disordered" evidence="18">
    <location>
        <begin position="186"/>
        <end position="239"/>
    </location>
</feature>
<keyword evidence="13" id="KW-0333">Golgi apparatus</keyword>
<feature type="transmembrane region" description="Helical" evidence="19">
    <location>
        <begin position="285"/>
        <end position="305"/>
    </location>
</feature>
<dbReference type="OrthoDB" id="29460at2759"/>
<keyword evidence="16" id="KW-1015">Disulfide bond</keyword>
<keyword evidence="10" id="KW-0653">Protein transport</keyword>
<gene>
    <name evidence="22" type="ORF">CkaCkLH20_11327</name>
</gene>
<dbReference type="GO" id="GO:0006914">
    <property type="term" value="P:autophagy"/>
    <property type="evidence" value="ECO:0007669"/>
    <property type="project" value="UniProtKB-KW"/>
</dbReference>
<evidence type="ECO:0000256" key="9">
    <source>
        <dbReference type="ARBA" id="ARBA00022729"/>
    </source>
</evidence>
<dbReference type="Pfam" id="PF09451">
    <property type="entry name" value="ATG27"/>
    <property type="match status" value="1"/>
</dbReference>
<reference evidence="22" key="1">
    <citation type="submission" date="2020-03" db="EMBL/GenBank/DDBJ databases">
        <authorList>
            <person name="He L."/>
        </authorList>
    </citation>
    <scope>NUCLEOTIDE SEQUENCE</scope>
    <source>
        <strain evidence="22">CkLH20</strain>
    </source>
</reference>
<dbReference type="RefSeq" id="XP_038740619.1">
    <property type="nucleotide sequence ID" value="XM_038894041.1"/>
</dbReference>
<evidence type="ECO:0000256" key="20">
    <source>
        <dbReference type="SAM" id="SignalP"/>
    </source>
</evidence>
<dbReference type="GO" id="GO:0034045">
    <property type="term" value="C:phagophore assembly site membrane"/>
    <property type="evidence" value="ECO:0007669"/>
    <property type="project" value="UniProtKB-SubCell"/>
</dbReference>
<evidence type="ECO:0000259" key="21">
    <source>
        <dbReference type="PROSITE" id="PS51914"/>
    </source>
</evidence>
<keyword evidence="8 19" id="KW-0812">Transmembrane</keyword>
<evidence type="ECO:0000256" key="2">
    <source>
        <dbReference type="ARBA" id="ARBA00004358"/>
    </source>
</evidence>
<dbReference type="EMBL" id="JAATWM020000047">
    <property type="protein sequence ID" value="KAF9871158.1"/>
    <property type="molecule type" value="Genomic_DNA"/>
</dbReference>
<evidence type="ECO:0000256" key="4">
    <source>
        <dbReference type="ARBA" id="ARBA00004614"/>
    </source>
</evidence>
<keyword evidence="12" id="KW-0072">Autophagy</keyword>
<keyword evidence="9 20" id="KW-0732">Signal</keyword>
<keyword evidence="23" id="KW-1185">Reference proteome</keyword>
<dbReference type="GO" id="GO:0030659">
    <property type="term" value="C:cytoplasmic vesicle membrane"/>
    <property type="evidence" value="ECO:0007669"/>
    <property type="project" value="UniProtKB-SubCell"/>
</dbReference>
<evidence type="ECO:0000256" key="12">
    <source>
        <dbReference type="ARBA" id="ARBA00023006"/>
    </source>
</evidence>
<dbReference type="InterPro" id="IPR044865">
    <property type="entry name" value="MRH_dom"/>
</dbReference>
<dbReference type="PROSITE" id="PS51914">
    <property type="entry name" value="MRH"/>
    <property type="match status" value="1"/>
</dbReference>
<accession>A0A9P6HUS7</accession>
<keyword evidence="15 19" id="KW-0472">Membrane</keyword>
<evidence type="ECO:0000256" key="1">
    <source>
        <dbReference type="ARBA" id="ARBA00004304"/>
    </source>
</evidence>
<evidence type="ECO:0000313" key="23">
    <source>
        <dbReference type="Proteomes" id="UP000781932"/>
    </source>
</evidence>
<reference evidence="22" key="2">
    <citation type="submission" date="2020-11" db="EMBL/GenBank/DDBJ databases">
        <title>Whole genome sequencing of Colletotrichum sp.</title>
        <authorList>
            <person name="Li H."/>
        </authorList>
    </citation>
    <scope>NUCLEOTIDE SEQUENCE</scope>
    <source>
        <strain evidence="22">CkLH20</strain>
    </source>
</reference>
<feature type="signal peptide" evidence="20">
    <location>
        <begin position="1"/>
        <end position="24"/>
    </location>
</feature>
<evidence type="ECO:0000256" key="6">
    <source>
        <dbReference type="ARBA" id="ARBA00013776"/>
    </source>
</evidence>
<evidence type="ECO:0000256" key="16">
    <source>
        <dbReference type="ARBA" id="ARBA00023157"/>
    </source>
</evidence>
<protein>
    <recommendedName>
        <fullName evidence="6">Autophagy-related protein 27</fullName>
    </recommendedName>
</protein>
<dbReference type="AlphaFoldDB" id="A0A9P6HUS7"/>
<dbReference type="InterPro" id="IPR018939">
    <property type="entry name" value="Autophagy-rel_prot_27"/>
</dbReference>
<evidence type="ECO:0000256" key="10">
    <source>
        <dbReference type="ARBA" id="ARBA00022927"/>
    </source>
</evidence>
<comment type="subcellular location">
    <subcellularLocation>
        <location evidence="2">Cytoplasmic vesicle membrane</location>
        <topology evidence="2">Single-pass type I membrane protein</topology>
    </subcellularLocation>
    <subcellularLocation>
        <location evidence="4">Golgi apparatus membrane</location>
        <topology evidence="4">Single-pass type I membrane protein</topology>
    </subcellularLocation>
    <subcellularLocation>
        <location evidence="1">Mitochondrion membrane</location>
        <topology evidence="1">Single-pass membrane protein</topology>
    </subcellularLocation>
    <subcellularLocation>
        <location evidence="3">Preautophagosomal structure membrane</location>
        <topology evidence="3">Single-pass type I membrane protein</topology>
    </subcellularLocation>
</comment>
<evidence type="ECO:0000256" key="18">
    <source>
        <dbReference type="SAM" id="MobiDB-lite"/>
    </source>
</evidence>
<comment type="similarity">
    <text evidence="5">Belongs to the ATG27 family.</text>
</comment>
<dbReference type="GO" id="GO:0000139">
    <property type="term" value="C:Golgi membrane"/>
    <property type="evidence" value="ECO:0007669"/>
    <property type="project" value="UniProtKB-SubCell"/>
</dbReference>
<proteinExistence type="inferred from homology"/>
<dbReference type="GO" id="GO:0015031">
    <property type="term" value="P:protein transport"/>
    <property type="evidence" value="ECO:0007669"/>
    <property type="project" value="UniProtKB-KW"/>
</dbReference>